<evidence type="ECO:0000256" key="11">
    <source>
        <dbReference type="ARBA" id="ARBA00031625"/>
    </source>
</evidence>
<evidence type="ECO:0000256" key="9">
    <source>
        <dbReference type="ARBA" id="ARBA00023136"/>
    </source>
</evidence>
<evidence type="ECO:0000256" key="3">
    <source>
        <dbReference type="ARBA" id="ARBA00012949"/>
    </source>
</evidence>
<evidence type="ECO:0000256" key="8">
    <source>
        <dbReference type="ARBA" id="ARBA00022989"/>
    </source>
</evidence>
<gene>
    <name evidence="15" type="ORF">C5U62_13345</name>
</gene>
<dbReference type="AlphaFoldDB" id="A0A2T6GJN8"/>
<dbReference type="EC" id="7.1.1.9" evidence="3"/>
<reference evidence="15 16" key="1">
    <citation type="submission" date="2018-03" db="EMBL/GenBank/DDBJ databases">
        <title>Draft genome sequence of the plant growth promoting rhizobacterium Pseudomonas protegens strain BNJ-SS-45 isolated from wheat (Triticum aestivum) rhizosphere.</title>
        <authorList>
            <person name="Bajpai A."/>
            <person name="Shende K."/>
            <person name="Meena N."/>
            <person name="Upadhyayula S.R."/>
            <person name="Suravajhala P."/>
            <person name="Medicherla K.M."/>
            <person name="Johri B.N."/>
        </authorList>
    </citation>
    <scope>NUCLEOTIDE SEQUENCE [LARGE SCALE GENOMIC DNA]</scope>
    <source>
        <strain evidence="15 16">BNJ-SS-45</strain>
    </source>
</reference>
<dbReference type="RefSeq" id="WP_108544929.1">
    <property type="nucleotide sequence ID" value="NZ_PYJM01000003.1"/>
</dbReference>
<keyword evidence="6 12" id="KW-0812">Transmembrane</keyword>
<dbReference type="InterPro" id="IPR013833">
    <property type="entry name" value="Cyt_c_oxidase_su3_a-hlx"/>
</dbReference>
<dbReference type="GO" id="GO:0019646">
    <property type="term" value="P:aerobic electron transport chain"/>
    <property type="evidence" value="ECO:0007669"/>
    <property type="project" value="InterPro"/>
</dbReference>
<feature type="domain" description="Heme-copper oxidase subunit III family profile" evidence="14">
    <location>
        <begin position="3"/>
        <end position="297"/>
    </location>
</feature>
<feature type="transmembrane region" description="Helical" evidence="13">
    <location>
        <begin position="191"/>
        <end position="208"/>
    </location>
</feature>
<sequence>MATHEHYYVPTQSKWPIIATVGMFVTVFGLATWFNDLKAARPESHGPLIFFVGGLLLAYMLFGWFGAVVKESRAGLYSAQLDRSFRWGMSWFIFSEVMFFMAFFGALFYVRHLSGPWLGGEGHKGIAHMLWPNFEFVWPLLNNPDPKLFPPPKSTISPWGLPLLNTVLLVSSSVTVTIAHHALKKGHRGALKIWLALTVLLGCAFLGFQAEEYIHAYHELGLTLGSGIYGATFFMLTGFHGAHVTIGTLILFVMLMRIMRGHFDAEHQFGFEAASWYWHFVDVVWIGLFVFVFVYVL</sequence>
<comment type="caution">
    <text evidence="15">The sequence shown here is derived from an EMBL/GenBank/DDBJ whole genome shotgun (WGS) entry which is preliminary data.</text>
</comment>
<evidence type="ECO:0000313" key="16">
    <source>
        <dbReference type="Proteomes" id="UP000244178"/>
    </source>
</evidence>
<dbReference type="Gene3D" id="1.20.120.80">
    <property type="entry name" value="Cytochrome c oxidase, subunit III, four-helix bundle"/>
    <property type="match status" value="1"/>
</dbReference>
<evidence type="ECO:0000313" key="15">
    <source>
        <dbReference type="EMBL" id="PUA44377.1"/>
    </source>
</evidence>
<dbReference type="InterPro" id="IPR033945">
    <property type="entry name" value="Cyt_c_oxase_su3_dom"/>
</dbReference>
<evidence type="ECO:0000256" key="12">
    <source>
        <dbReference type="RuleBase" id="RU003376"/>
    </source>
</evidence>
<dbReference type="InterPro" id="IPR024791">
    <property type="entry name" value="Cyt_c/ubiquinol_Oxase_su3"/>
</dbReference>
<dbReference type="CDD" id="cd01665">
    <property type="entry name" value="Cyt_c_Oxidase_III"/>
    <property type="match status" value="1"/>
</dbReference>
<feature type="transmembrane region" description="Helical" evidence="13">
    <location>
        <begin position="276"/>
        <end position="296"/>
    </location>
</feature>
<evidence type="ECO:0000256" key="13">
    <source>
        <dbReference type="SAM" id="Phobius"/>
    </source>
</evidence>
<dbReference type="FunFam" id="1.20.120.80:FF:000003">
    <property type="entry name" value="Cytochrome c oxidase subunit 3"/>
    <property type="match status" value="1"/>
</dbReference>
<evidence type="ECO:0000256" key="7">
    <source>
        <dbReference type="ARBA" id="ARBA00022967"/>
    </source>
</evidence>
<keyword evidence="7" id="KW-1278">Translocase</keyword>
<dbReference type="SUPFAM" id="SSF81452">
    <property type="entry name" value="Cytochrome c oxidase subunit III-like"/>
    <property type="match status" value="1"/>
</dbReference>
<dbReference type="Pfam" id="PF00510">
    <property type="entry name" value="COX3"/>
    <property type="match status" value="2"/>
</dbReference>
<dbReference type="InterPro" id="IPR000298">
    <property type="entry name" value="Cyt_c_oxidase-like_su3"/>
</dbReference>
<name>A0A2T6GJN8_9PSED</name>
<dbReference type="InterPro" id="IPR035973">
    <property type="entry name" value="Cyt_c_oxidase_su3-like_sf"/>
</dbReference>
<comment type="similarity">
    <text evidence="2 12">Belongs to the cytochrome c oxidase subunit 3 family.</text>
</comment>
<keyword evidence="5" id="KW-1003">Cell membrane</keyword>
<dbReference type="GO" id="GO:0005886">
    <property type="term" value="C:plasma membrane"/>
    <property type="evidence" value="ECO:0007669"/>
    <property type="project" value="UniProtKB-SubCell"/>
</dbReference>
<dbReference type="FunFam" id="1.10.287.70:FF:000082">
    <property type="entry name" value="Cytochrome c oxidase subunit 3"/>
    <property type="match status" value="1"/>
</dbReference>
<keyword evidence="8 13" id="KW-1133">Transmembrane helix</keyword>
<dbReference type="PANTHER" id="PTHR11403">
    <property type="entry name" value="CYTOCHROME C OXIDASE SUBUNIT III"/>
    <property type="match status" value="1"/>
</dbReference>
<organism evidence="15 16">
    <name type="scientific">Pseudomonas protegens</name>
    <dbReference type="NCBI Taxonomy" id="380021"/>
    <lineage>
        <taxon>Bacteria</taxon>
        <taxon>Pseudomonadati</taxon>
        <taxon>Pseudomonadota</taxon>
        <taxon>Gammaproteobacteria</taxon>
        <taxon>Pseudomonadales</taxon>
        <taxon>Pseudomonadaceae</taxon>
        <taxon>Pseudomonas</taxon>
    </lineage>
</organism>
<evidence type="ECO:0000256" key="10">
    <source>
        <dbReference type="ARBA" id="ARBA00031400"/>
    </source>
</evidence>
<comment type="subcellular location">
    <subcellularLocation>
        <location evidence="12">Cell membrane</location>
        <topology evidence="12">Multi-pass membrane protein</topology>
    </subcellularLocation>
    <subcellularLocation>
        <location evidence="1">Membrane</location>
        <topology evidence="1">Multi-pass membrane protein</topology>
    </subcellularLocation>
</comment>
<proteinExistence type="inferred from homology"/>
<dbReference type="Gene3D" id="1.10.287.70">
    <property type="match status" value="1"/>
</dbReference>
<evidence type="ECO:0000256" key="2">
    <source>
        <dbReference type="ARBA" id="ARBA00010581"/>
    </source>
</evidence>
<evidence type="ECO:0000256" key="5">
    <source>
        <dbReference type="ARBA" id="ARBA00022475"/>
    </source>
</evidence>
<dbReference type="EMBL" id="PYJM01000003">
    <property type="protein sequence ID" value="PUA44377.1"/>
    <property type="molecule type" value="Genomic_DNA"/>
</dbReference>
<feature type="transmembrane region" description="Helical" evidence="13">
    <location>
        <begin position="15"/>
        <end position="34"/>
    </location>
</feature>
<dbReference type="Proteomes" id="UP000244178">
    <property type="component" value="Unassembled WGS sequence"/>
</dbReference>
<accession>A0A2T6GJN8</accession>
<evidence type="ECO:0000259" key="14">
    <source>
        <dbReference type="PROSITE" id="PS50253"/>
    </source>
</evidence>
<dbReference type="PANTHER" id="PTHR11403:SF7">
    <property type="entry name" value="CYTOCHROME C OXIDASE SUBUNIT 3"/>
    <property type="match status" value="1"/>
</dbReference>
<feature type="transmembrane region" description="Helical" evidence="13">
    <location>
        <begin position="46"/>
        <end position="69"/>
    </location>
</feature>
<keyword evidence="9 13" id="KW-0472">Membrane</keyword>
<feature type="transmembrane region" description="Helical" evidence="13">
    <location>
        <begin position="228"/>
        <end position="255"/>
    </location>
</feature>
<dbReference type="GO" id="GO:0004129">
    <property type="term" value="F:cytochrome-c oxidase activity"/>
    <property type="evidence" value="ECO:0007669"/>
    <property type="project" value="UniProtKB-EC"/>
</dbReference>
<evidence type="ECO:0000256" key="4">
    <source>
        <dbReference type="ARBA" id="ARBA00022347"/>
    </source>
</evidence>
<protein>
    <recommendedName>
        <fullName evidence="4">Probable cytochrome c oxidase subunit 3</fullName>
        <ecNumber evidence="3">7.1.1.9</ecNumber>
    </recommendedName>
    <alternativeName>
        <fullName evidence="10">Cytochrome aa3 subunit 3</fullName>
    </alternativeName>
    <alternativeName>
        <fullName evidence="11">Cytochrome c oxidase polypeptide III</fullName>
    </alternativeName>
</protein>
<evidence type="ECO:0000256" key="6">
    <source>
        <dbReference type="ARBA" id="ARBA00022692"/>
    </source>
</evidence>
<dbReference type="GO" id="GO:0045277">
    <property type="term" value="C:respiratory chain complex IV"/>
    <property type="evidence" value="ECO:0007669"/>
    <property type="project" value="UniProtKB-ARBA"/>
</dbReference>
<dbReference type="PROSITE" id="PS50253">
    <property type="entry name" value="COX3"/>
    <property type="match status" value="1"/>
</dbReference>
<evidence type="ECO:0000256" key="1">
    <source>
        <dbReference type="ARBA" id="ARBA00004141"/>
    </source>
</evidence>
<feature type="transmembrane region" description="Helical" evidence="13">
    <location>
        <begin position="89"/>
        <end position="110"/>
    </location>
</feature>